<feature type="region of interest" description="Disordered" evidence="1">
    <location>
        <begin position="443"/>
        <end position="629"/>
    </location>
</feature>
<feature type="compositionally biased region" description="Basic and acidic residues" evidence="1">
    <location>
        <begin position="602"/>
        <end position="629"/>
    </location>
</feature>
<dbReference type="PANTHER" id="PTHR40269:SF1">
    <property type="entry name" value="OUTER MEMBRANE PROTEIN"/>
    <property type="match status" value="1"/>
</dbReference>
<organism evidence="2 3">
    <name type="scientific">Superficieibacter electus</name>
    <dbReference type="NCBI Taxonomy" id="2022662"/>
    <lineage>
        <taxon>Bacteria</taxon>
        <taxon>Pseudomonadati</taxon>
        <taxon>Pseudomonadota</taxon>
        <taxon>Gammaproteobacteria</taxon>
        <taxon>Enterobacterales</taxon>
        <taxon>Enterobacteriaceae</taxon>
        <taxon>Superficieibacter</taxon>
    </lineage>
</organism>
<name>A0ABX4Z8V5_9ENTR</name>
<dbReference type="PANTHER" id="PTHR40269">
    <property type="entry name" value="OUTER MEMBRANE PROTEIN-RELATED"/>
    <property type="match status" value="1"/>
</dbReference>
<reference evidence="2 3" key="1">
    <citation type="submission" date="2018-01" db="EMBL/GenBank/DDBJ databases">
        <title>Superficieibacter electus gen. nov., sp. nov., an extended-spectrum beta-lactamase possessing member of the Enterobacteriaceae family, isolated from intensive care unit surfaces.</title>
        <authorList>
            <person name="Potter R.F."/>
            <person name="D'Souza A.W."/>
        </authorList>
    </citation>
    <scope>NUCLEOTIDE SEQUENCE [LARGE SCALE GENOMIC DNA]</scope>
    <source>
        <strain evidence="2 3">BP-2</strain>
    </source>
</reference>
<sequence length="629" mass="70874">MTLPFKPHVIALACSLGLFAASGVLYVKSRSPVTTSVSETVPDSVPAPAAAATFTPAQIDQWVAPIALYPDALLSQVLMASTYPASVVQAVQWSKDHPTLQGDAAIKAVSNQPWDASVKSLVAFPQLVALMGQDPQWVENLGNAFLAQPQDVMDSVQKLRALAQQTGTLKTTPQQKVTSESTVASTAQNGTTTVIHSTPRTIIKIEPADPQVVYIPTYNPTTVYGSWPNTTYPPVYLPPPPGEQFASSFVKGFGYSLGVATTYALFSSIDWDHDDHHHHDDDDHHHDDHDYHNGGYIHNGDNININVNNYNRITGEHLTDNTRIWQHNPAYRNGVPYINNAHPVNVSGGLSATASPDSRATQRQTALTQLQEKTGKSLPQSAATASRDTQRQAASKQLEQIAQRNNYRGYDTSNTQRDAARMQLQQNLANTTPDQRQQLRDNAQQRLNTSTQAQRQQARENLQQRLSSTTSEQRQERRDNVQQRLNSSTPEQRQERRENVQQRLNSSTPEQRQERRENVQQRLSSTTSEQRQERRENVQQRLNSSTPEQRQERRDNVQQRLNSSTPEQRQERRENVQQRRANALSGNDSRSPSWRSQQNRGNESRRLENRLSSEQRSAVRERVAERRHH</sequence>
<dbReference type="Proteomes" id="UP000237073">
    <property type="component" value="Unassembled WGS sequence"/>
</dbReference>
<evidence type="ECO:0000256" key="1">
    <source>
        <dbReference type="SAM" id="MobiDB-lite"/>
    </source>
</evidence>
<feature type="compositionally biased region" description="Polar residues" evidence="1">
    <location>
        <begin position="584"/>
        <end position="601"/>
    </location>
</feature>
<feature type="compositionally biased region" description="Polar residues" evidence="1">
    <location>
        <begin position="443"/>
        <end position="472"/>
    </location>
</feature>
<comment type="caution">
    <text evidence="2">The sequence shown here is derived from an EMBL/GenBank/DDBJ whole genome shotgun (WGS) entry which is preliminary data.</text>
</comment>
<dbReference type="EMBL" id="PQGE01000022">
    <property type="protein sequence ID" value="POP42026.1"/>
    <property type="molecule type" value="Genomic_DNA"/>
</dbReference>
<dbReference type="RefSeq" id="WP_103677983.1">
    <property type="nucleotide sequence ID" value="NZ_PQGE01000022.1"/>
</dbReference>
<dbReference type="Pfam" id="PF11737">
    <property type="entry name" value="DUF3300"/>
    <property type="match status" value="1"/>
</dbReference>
<keyword evidence="3" id="KW-1185">Reference proteome</keyword>
<evidence type="ECO:0000313" key="3">
    <source>
        <dbReference type="Proteomes" id="UP000237073"/>
    </source>
</evidence>
<gene>
    <name evidence="2" type="ORF">CHU33_20835</name>
</gene>
<accession>A0ABX4Z8V5</accession>
<feature type="compositionally biased region" description="Polar residues" evidence="1">
    <location>
        <begin position="377"/>
        <end position="397"/>
    </location>
</feature>
<feature type="region of interest" description="Disordered" evidence="1">
    <location>
        <begin position="370"/>
        <end position="397"/>
    </location>
</feature>
<feature type="compositionally biased region" description="Basic and acidic residues" evidence="1">
    <location>
        <begin position="568"/>
        <end position="577"/>
    </location>
</feature>
<proteinExistence type="predicted"/>
<dbReference type="InterPro" id="IPR021728">
    <property type="entry name" value="DUF3300"/>
</dbReference>
<protein>
    <submittedName>
        <fullName evidence="2">DUF3300 domain-containing protein</fullName>
    </submittedName>
</protein>
<evidence type="ECO:0000313" key="2">
    <source>
        <dbReference type="EMBL" id="POP42026.1"/>
    </source>
</evidence>